<evidence type="ECO:0000256" key="6">
    <source>
        <dbReference type="ARBA" id="ARBA00023163"/>
    </source>
</evidence>
<feature type="domain" description="BAH" evidence="9">
    <location>
        <begin position="297"/>
        <end position="420"/>
    </location>
</feature>
<dbReference type="CDD" id="cd04717">
    <property type="entry name" value="BAH_polybromo"/>
    <property type="match status" value="1"/>
</dbReference>
<dbReference type="Gene3D" id="1.20.920.10">
    <property type="entry name" value="Bromodomain-like"/>
    <property type="match status" value="1"/>
</dbReference>
<dbReference type="EMBL" id="JABELV010000081">
    <property type="protein sequence ID" value="KAG7531854.1"/>
    <property type="molecule type" value="Genomic_DNA"/>
</dbReference>
<dbReference type="GO" id="GO:0006368">
    <property type="term" value="P:transcription elongation by RNA polymerase II"/>
    <property type="evidence" value="ECO:0007669"/>
    <property type="project" value="TreeGrafter"/>
</dbReference>
<keyword evidence="2" id="KW-0677">Repeat</keyword>
<reference evidence="10" key="1">
    <citation type="submission" date="2020-04" db="EMBL/GenBank/DDBJ databases">
        <title>Analysis of mating type loci in Filobasidium floriforme.</title>
        <authorList>
            <person name="Nowrousian M."/>
        </authorList>
    </citation>
    <scope>NUCLEOTIDE SEQUENCE</scope>
    <source>
        <strain evidence="10">CBS 6242</strain>
    </source>
</reference>
<evidence type="ECO:0000313" key="11">
    <source>
        <dbReference type="Proteomes" id="UP000812966"/>
    </source>
</evidence>
<feature type="region of interest" description="Disordered" evidence="8">
    <location>
        <begin position="545"/>
        <end position="622"/>
    </location>
</feature>
<dbReference type="InterPro" id="IPR036427">
    <property type="entry name" value="Bromodomain-like_sf"/>
</dbReference>
<keyword evidence="7" id="KW-0539">Nucleus</keyword>
<dbReference type="SUPFAM" id="SSF47370">
    <property type="entry name" value="Bromodomain"/>
    <property type="match status" value="1"/>
</dbReference>
<protein>
    <recommendedName>
        <fullName evidence="9">BAH domain-containing protein</fullName>
    </recommendedName>
</protein>
<dbReference type="Pfam" id="PF01426">
    <property type="entry name" value="BAH"/>
    <property type="match status" value="1"/>
</dbReference>
<dbReference type="PANTHER" id="PTHR16062">
    <property type="entry name" value="SWI/SNF-RELATED"/>
    <property type="match status" value="1"/>
</dbReference>
<keyword evidence="6" id="KW-0804">Transcription</keyword>
<keyword evidence="4" id="KW-0805">Transcription regulation</keyword>
<feature type="compositionally biased region" description="Basic and acidic residues" evidence="8">
    <location>
        <begin position="498"/>
        <end position="515"/>
    </location>
</feature>
<evidence type="ECO:0000256" key="3">
    <source>
        <dbReference type="ARBA" id="ARBA00022853"/>
    </source>
</evidence>
<dbReference type="GO" id="GO:0016586">
    <property type="term" value="C:RSC-type complex"/>
    <property type="evidence" value="ECO:0007669"/>
    <property type="project" value="InterPro"/>
</dbReference>
<dbReference type="PANTHER" id="PTHR16062:SF21">
    <property type="entry name" value="CHROMATIN STRUCTURE-REMODELING COMPLEX SUBUNIT RSC1-RELATED"/>
    <property type="match status" value="1"/>
</dbReference>
<evidence type="ECO:0000256" key="1">
    <source>
        <dbReference type="ARBA" id="ARBA00004123"/>
    </source>
</evidence>
<feature type="region of interest" description="Disordered" evidence="8">
    <location>
        <begin position="73"/>
        <end position="93"/>
    </location>
</feature>
<dbReference type="Gene3D" id="2.30.30.490">
    <property type="match status" value="1"/>
</dbReference>
<accession>A0A8K0NPM7</accession>
<evidence type="ECO:0000256" key="5">
    <source>
        <dbReference type="ARBA" id="ARBA00023117"/>
    </source>
</evidence>
<dbReference type="InterPro" id="IPR037382">
    <property type="entry name" value="Rsc/polybromo"/>
</dbReference>
<gene>
    <name evidence="10" type="ORF">FFLO_04080</name>
</gene>
<dbReference type="InterPro" id="IPR001025">
    <property type="entry name" value="BAH_dom"/>
</dbReference>
<keyword evidence="11" id="KW-1185">Reference proteome</keyword>
<dbReference type="SMART" id="SM00439">
    <property type="entry name" value="BAH"/>
    <property type="match status" value="1"/>
</dbReference>
<evidence type="ECO:0000256" key="2">
    <source>
        <dbReference type="ARBA" id="ARBA00022737"/>
    </source>
</evidence>
<feature type="compositionally biased region" description="Gly residues" evidence="8">
    <location>
        <begin position="566"/>
        <end position="587"/>
    </location>
</feature>
<keyword evidence="3" id="KW-0156">Chromatin regulator</keyword>
<proteinExistence type="predicted"/>
<comment type="caution">
    <text evidence="10">The sequence shown here is derived from an EMBL/GenBank/DDBJ whole genome shotgun (WGS) entry which is preliminary data.</text>
</comment>
<dbReference type="GO" id="GO:0003682">
    <property type="term" value="F:chromatin binding"/>
    <property type="evidence" value="ECO:0007669"/>
    <property type="project" value="InterPro"/>
</dbReference>
<keyword evidence="5" id="KW-0103">Bromodomain</keyword>
<sequence length="764" mass="83284">MSIRFTTPQTPNSKPPVNKHLRMIPLAPLPAPPFTPAPLPNTLPKDPVDPHTAAEQEKIRADLDARLARWSGPAERLGTPGEKQNTTGGIPGSGWWLEDLGPSGVSHDWQSMAFDILTKLRRYTDTYGARPAETLDTIAENARVKYVSFSHPISFRLIEANLHSGSYIAPKYFDMDMMRLFERARRYFSPYSPSSAREEMQNPMQNRTLAYGHTIALQRLYHALTSTFECLDIPHTSSLPPIPIPSASSHSFIPAGPGLARPTPDSGKHNYEQYEFTGLRIVTKDRMGTGEARWKGIGWKVGDYVHLVNAEDPSRPIIGQIFRSFVPAKGPKQHWVTVCWYYRPEQTWHNPMQMFYEKEICKTGIMVEHPVEDIIERVGCQFYTKYARGRPQAGEWYPGWPLYVCNSRYNEDRRGEERGNHFVKIKNWGSCVPEELRKTNFMQIVEFDRAPHQLRMDPSPFLRGLTMGVRGVPGGISWDVKIEGQDDGTSGAGGNAKASRDLADRDAGEEGDSKRPRLAGPPGLGGSMGMGEMSLAGAMALAAGAGSAGGSAGVSTPGRSRDGSLGLPGGGSMSPAPGGSGPGGMGMGMTPSVRGRPPNNQNNHTNSRSTPSVPHPHHQAPPVPAPVIPMKPLGPPIPLPSGSVVVAKTLPDLYGSVDALNRWCEVEALPPQSGALFDKDPTSNKVLWFSGPPIDIDQPEAPSHSAKYLTFLARRKLGGEQQTSASMSALDAGEMDLGAEEKGLEEGGLWGKEKELEELLFGGV</sequence>
<feature type="region of interest" description="Disordered" evidence="8">
    <location>
        <begin position="480"/>
        <end position="531"/>
    </location>
</feature>
<dbReference type="GO" id="GO:0006338">
    <property type="term" value="P:chromatin remodeling"/>
    <property type="evidence" value="ECO:0007669"/>
    <property type="project" value="InterPro"/>
</dbReference>
<dbReference type="AlphaFoldDB" id="A0A8K0NPM7"/>
<feature type="compositionally biased region" description="Polar residues" evidence="8">
    <location>
        <begin position="598"/>
        <end position="610"/>
    </location>
</feature>
<evidence type="ECO:0000256" key="7">
    <source>
        <dbReference type="ARBA" id="ARBA00023242"/>
    </source>
</evidence>
<comment type="subcellular location">
    <subcellularLocation>
        <location evidence="1">Nucleus</location>
    </subcellularLocation>
</comment>
<dbReference type="OrthoDB" id="1742084at2759"/>
<dbReference type="PROSITE" id="PS51038">
    <property type="entry name" value="BAH"/>
    <property type="match status" value="1"/>
</dbReference>
<evidence type="ECO:0000256" key="4">
    <source>
        <dbReference type="ARBA" id="ARBA00023015"/>
    </source>
</evidence>
<evidence type="ECO:0000259" key="9">
    <source>
        <dbReference type="PROSITE" id="PS51038"/>
    </source>
</evidence>
<evidence type="ECO:0000256" key="8">
    <source>
        <dbReference type="SAM" id="MobiDB-lite"/>
    </source>
</evidence>
<organism evidence="10 11">
    <name type="scientific">Filobasidium floriforme</name>
    <dbReference type="NCBI Taxonomy" id="5210"/>
    <lineage>
        <taxon>Eukaryota</taxon>
        <taxon>Fungi</taxon>
        <taxon>Dikarya</taxon>
        <taxon>Basidiomycota</taxon>
        <taxon>Agaricomycotina</taxon>
        <taxon>Tremellomycetes</taxon>
        <taxon>Filobasidiales</taxon>
        <taxon>Filobasidiaceae</taxon>
        <taxon>Filobasidium</taxon>
    </lineage>
</organism>
<evidence type="ECO:0000313" key="10">
    <source>
        <dbReference type="EMBL" id="KAG7531854.1"/>
    </source>
</evidence>
<dbReference type="InterPro" id="IPR043151">
    <property type="entry name" value="BAH_sf"/>
</dbReference>
<name>A0A8K0NPM7_9TREE</name>
<dbReference type="Proteomes" id="UP000812966">
    <property type="component" value="Unassembled WGS sequence"/>
</dbReference>